<accession>A0A562MGY5</accession>
<dbReference type="AlphaFoldDB" id="A0A562MGY5"/>
<name>A0A562MGY5_9HYPH</name>
<keyword evidence="2" id="KW-1185">Reference proteome</keyword>
<sequence length="63" mass="6546">MQTHCISDQLEFEGFDAHKVVAGFDGGAIGRSPRMPAPCCFATPTGLSAFSTGWPLASSTTAI</sequence>
<protein>
    <submittedName>
        <fullName evidence="1">Uncharacterized protein</fullName>
    </submittedName>
</protein>
<proteinExistence type="predicted"/>
<evidence type="ECO:0000313" key="2">
    <source>
        <dbReference type="Proteomes" id="UP000317122"/>
    </source>
</evidence>
<reference evidence="1 2" key="1">
    <citation type="journal article" date="2015" name="Stand. Genomic Sci.">
        <title>Genomic Encyclopedia of Bacterial and Archaeal Type Strains, Phase III: the genomes of soil and plant-associated and newly described type strains.</title>
        <authorList>
            <person name="Whitman W.B."/>
            <person name="Woyke T."/>
            <person name="Klenk H.P."/>
            <person name="Zhou Y."/>
            <person name="Lilburn T.G."/>
            <person name="Beck B.J."/>
            <person name="De Vos P."/>
            <person name="Vandamme P."/>
            <person name="Eisen J.A."/>
            <person name="Garrity G."/>
            <person name="Hugenholtz P."/>
            <person name="Kyrpides N.C."/>
        </authorList>
    </citation>
    <scope>NUCLEOTIDE SEQUENCE [LARGE SCALE GENOMIC DNA]</scope>
    <source>
        <strain evidence="1 2">CGMCC 1.2546</strain>
    </source>
</reference>
<dbReference type="EMBL" id="VLKT01000086">
    <property type="protein sequence ID" value="TWI19183.1"/>
    <property type="molecule type" value="Genomic_DNA"/>
</dbReference>
<dbReference type="Proteomes" id="UP000317122">
    <property type="component" value="Unassembled WGS sequence"/>
</dbReference>
<comment type="caution">
    <text evidence="1">The sequence shown here is derived from an EMBL/GenBank/DDBJ whole genome shotgun (WGS) entry which is preliminary data.</text>
</comment>
<gene>
    <name evidence="1" type="ORF">IQ26_07189</name>
</gene>
<organism evidence="1 2">
    <name type="scientific">Mesorhizobium tianshanense</name>
    <dbReference type="NCBI Taxonomy" id="39844"/>
    <lineage>
        <taxon>Bacteria</taxon>
        <taxon>Pseudomonadati</taxon>
        <taxon>Pseudomonadota</taxon>
        <taxon>Alphaproteobacteria</taxon>
        <taxon>Hyphomicrobiales</taxon>
        <taxon>Phyllobacteriaceae</taxon>
        <taxon>Mesorhizobium</taxon>
    </lineage>
</organism>
<evidence type="ECO:0000313" key="1">
    <source>
        <dbReference type="EMBL" id="TWI19183.1"/>
    </source>
</evidence>
<feature type="non-terminal residue" evidence="1">
    <location>
        <position position="63"/>
    </location>
</feature>